<dbReference type="Gene3D" id="3.60.21.10">
    <property type="match status" value="1"/>
</dbReference>
<evidence type="ECO:0000256" key="1">
    <source>
        <dbReference type="ARBA" id="ARBA00000815"/>
    </source>
</evidence>
<proteinExistence type="inferred from homology"/>
<dbReference type="PANTHER" id="PTHR11575">
    <property type="entry name" value="5'-NUCLEOTIDASE-RELATED"/>
    <property type="match status" value="1"/>
</dbReference>
<dbReference type="InterPro" id="IPR029052">
    <property type="entry name" value="Metallo-depent_PP-like"/>
</dbReference>
<dbReference type="InterPro" id="IPR006179">
    <property type="entry name" value="5_nucleotidase/apyrase"/>
</dbReference>
<evidence type="ECO:0000256" key="2">
    <source>
        <dbReference type="ARBA" id="ARBA00006654"/>
    </source>
</evidence>
<dbReference type="Pfam" id="PF02872">
    <property type="entry name" value="5_nucleotid_C"/>
    <property type="match status" value="1"/>
</dbReference>
<protein>
    <recommendedName>
        <fullName evidence="3">5'-nucleotidase</fullName>
        <ecNumber evidence="3">3.1.3.5</ecNumber>
    </recommendedName>
</protein>
<dbReference type="Pfam" id="PF00149">
    <property type="entry name" value="Metallophos"/>
    <property type="match status" value="1"/>
</dbReference>
<dbReference type="SUPFAM" id="SSF55816">
    <property type="entry name" value="5'-nucleotidase (syn. UDP-sugar hydrolase), C-terminal domain"/>
    <property type="match status" value="1"/>
</dbReference>
<keyword evidence="6" id="KW-0812">Transmembrane</keyword>
<keyword evidence="5" id="KW-0547">Nucleotide-binding</keyword>
<dbReference type="PROSITE" id="PS00785">
    <property type="entry name" value="5_NUCLEOTIDASE_1"/>
    <property type="match status" value="1"/>
</dbReference>
<evidence type="ECO:0000256" key="3">
    <source>
        <dbReference type="ARBA" id="ARBA00012643"/>
    </source>
</evidence>
<keyword evidence="6" id="KW-1133">Transmembrane helix</keyword>
<comment type="similarity">
    <text evidence="2 5">Belongs to the 5'-nucleotidase family.</text>
</comment>
<keyword evidence="6" id="KW-0472">Membrane</keyword>
<feature type="transmembrane region" description="Helical" evidence="6">
    <location>
        <begin position="541"/>
        <end position="558"/>
    </location>
</feature>
<dbReference type="Gene3D" id="3.90.780.10">
    <property type="entry name" value="5'-Nucleotidase, C-terminal domain"/>
    <property type="match status" value="1"/>
</dbReference>
<dbReference type="SUPFAM" id="SSF56300">
    <property type="entry name" value="Metallo-dependent phosphatases"/>
    <property type="match status" value="1"/>
</dbReference>
<keyword evidence="10" id="KW-1185">Reference proteome</keyword>
<dbReference type="PRINTS" id="PR01607">
    <property type="entry name" value="APYRASEFAMLY"/>
</dbReference>
<evidence type="ECO:0000256" key="5">
    <source>
        <dbReference type="RuleBase" id="RU362119"/>
    </source>
</evidence>
<evidence type="ECO:0000313" key="10">
    <source>
        <dbReference type="Proteomes" id="UP001164746"/>
    </source>
</evidence>
<keyword evidence="5" id="KW-0378">Hydrolase</keyword>
<evidence type="ECO:0000259" key="7">
    <source>
        <dbReference type="Pfam" id="PF00149"/>
    </source>
</evidence>
<feature type="domain" description="Calcineurin-like phosphoesterase" evidence="7">
    <location>
        <begin position="24"/>
        <end position="224"/>
    </location>
</feature>
<dbReference type="InterPro" id="IPR004843">
    <property type="entry name" value="Calcineurin-like_PHP"/>
</dbReference>
<dbReference type="PROSITE" id="PS00786">
    <property type="entry name" value="5_NUCLEOTIDASE_2"/>
    <property type="match status" value="1"/>
</dbReference>
<dbReference type="EMBL" id="CP111017">
    <property type="protein sequence ID" value="WAR06764.1"/>
    <property type="molecule type" value="Genomic_DNA"/>
</dbReference>
<gene>
    <name evidence="9" type="ORF">MAR_016722</name>
</gene>
<accession>A0ABY7EC64</accession>
<dbReference type="Proteomes" id="UP001164746">
    <property type="component" value="Chromosome 6"/>
</dbReference>
<dbReference type="InterPro" id="IPR006146">
    <property type="entry name" value="5'-Nucleotdase_CS"/>
</dbReference>
<dbReference type="CDD" id="cd07409">
    <property type="entry name" value="MPP_CD73_N"/>
    <property type="match status" value="1"/>
</dbReference>
<dbReference type="EC" id="3.1.3.5" evidence="3"/>
<evidence type="ECO:0000259" key="8">
    <source>
        <dbReference type="Pfam" id="PF02872"/>
    </source>
</evidence>
<keyword evidence="4" id="KW-0732">Signal</keyword>
<evidence type="ECO:0000256" key="6">
    <source>
        <dbReference type="SAM" id="Phobius"/>
    </source>
</evidence>
<dbReference type="InterPro" id="IPR008334">
    <property type="entry name" value="5'-Nucleotdase_C"/>
</dbReference>
<feature type="domain" description="5'-Nucleotidase C-terminal" evidence="8">
    <location>
        <begin position="321"/>
        <end position="493"/>
    </location>
</feature>
<organism evidence="9 10">
    <name type="scientific">Mya arenaria</name>
    <name type="common">Soft-shell clam</name>
    <dbReference type="NCBI Taxonomy" id="6604"/>
    <lineage>
        <taxon>Eukaryota</taxon>
        <taxon>Metazoa</taxon>
        <taxon>Spiralia</taxon>
        <taxon>Lophotrochozoa</taxon>
        <taxon>Mollusca</taxon>
        <taxon>Bivalvia</taxon>
        <taxon>Autobranchia</taxon>
        <taxon>Heteroconchia</taxon>
        <taxon>Euheterodonta</taxon>
        <taxon>Imparidentia</taxon>
        <taxon>Neoheterodontei</taxon>
        <taxon>Myida</taxon>
        <taxon>Myoidea</taxon>
        <taxon>Myidae</taxon>
        <taxon>Mya</taxon>
    </lineage>
</organism>
<comment type="catalytic activity">
    <reaction evidence="1">
        <text>a ribonucleoside 5'-phosphate + H2O = a ribonucleoside + phosphate</text>
        <dbReference type="Rhea" id="RHEA:12484"/>
        <dbReference type="ChEBI" id="CHEBI:15377"/>
        <dbReference type="ChEBI" id="CHEBI:18254"/>
        <dbReference type="ChEBI" id="CHEBI:43474"/>
        <dbReference type="ChEBI" id="CHEBI:58043"/>
        <dbReference type="EC" id="3.1.3.5"/>
    </reaction>
</comment>
<dbReference type="InterPro" id="IPR036907">
    <property type="entry name" value="5'-Nucleotdase_C_sf"/>
</dbReference>
<feature type="transmembrane region" description="Helical" evidence="6">
    <location>
        <begin position="7"/>
        <end position="27"/>
    </location>
</feature>
<dbReference type="PANTHER" id="PTHR11575:SF24">
    <property type="entry name" value="5'-NUCLEOTIDASE"/>
    <property type="match status" value="1"/>
</dbReference>
<reference evidence="9" key="1">
    <citation type="submission" date="2022-11" db="EMBL/GenBank/DDBJ databases">
        <title>Centuries of genome instability and evolution in soft-shell clam transmissible cancer (bioRxiv).</title>
        <authorList>
            <person name="Hart S.F.M."/>
            <person name="Yonemitsu M.A."/>
            <person name="Giersch R.M."/>
            <person name="Beal B.F."/>
            <person name="Arriagada G."/>
            <person name="Davis B.W."/>
            <person name="Ostrander E.A."/>
            <person name="Goff S.P."/>
            <person name="Metzger M.J."/>
        </authorList>
    </citation>
    <scope>NUCLEOTIDE SEQUENCE</scope>
    <source>
        <strain evidence="9">MELC-2E11</strain>
        <tissue evidence="9">Siphon/mantle</tissue>
    </source>
</reference>
<evidence type="ECO:0000256" key="4">
    <source>
        <dbReference type="ARBA" id="ARBA00022729"/>
    </source>
</evidence>
<name>A0ABY7EC64_MYAAR</name>
<evidence type="ECO:0000313" key="9">
    <source>
        <dbReference type="EMBL" id="WAR06764.1"/>
    </source>
</evidence>
<sequence length="559" mass="61037">MELKQNIYIFILTCTLTVALTFELTILHTNDVHARFDELNKYGSDCSNEDAQSGACFGGVARRHTKVKEINGSHENVLFLDAGDQFTGTPWFTVHRGQATAHFMNLLDYDVMCLGNHEFDLKPEGLAPFLGNLSLRVISANVDVSEEPLLRDKVVKSVVKTVGGEQIGIVGYTTQDTAFISRPGDTKGPSVGFDDVETAVKAEVDRLRQEGVNKIIALGHAGFQMDKRVAAISGTPPSRETPEGPYPVVVNQMDGGQALVVQAFTFGKYLGYLNVTFDVSGKVIDYAGNPILLDASVEQDAVMLSELSTWREPVIALQTRVIGSSKTLLDGQRDHCRLRECNLGNMVADGMVDYFARLDVNGSHWSPAAIAIVNSGGVRVPVPKGVLTAGDANSILPFRNEVDLVRVRGSDFRKQLEHSVEEYSPSADPSGGFLQFSGVRVRYNVNKPAGQRVVSVDVRCRDCDVPTYSPLKNDDIYSVLMSNFIIDGGDGFSFQPIDRVLDVDILTAYIENHSPVWAEEEGRITFQTADFTSSGTSGHPAAGAIAIFTVITLLMNYFH</sequence>